<feature type="domain" description="BPTI/Kunitz inhibitor" evidence="5">
    <location>
        <begin position="28"/>
        <end position="77"/>
    </location>
</feature>
<accession>F0J8E2</accession>
<evidence type="ECO:0000313" key="6">
    <source>
        <dbReference type="EMBL" id="DAA34172.1"/>
    </source>
</evidence>
<keyword evidence="3" id="KW-1015">Disulfide bond</keyword>
<dbReference type="PANTHER" id="PTHR10083:SF374">
    <property type="entry name" value="BPTI_KUNITZ INHIBITOR DOMAIN-CONTAINING PROTEIN"/>
    <property type="match status" value="1"/>
</dbReference>
<dbReference type="InterPro" id="IPR050098">
    <property type="entry name" value="TFPI/VKTCI-like"/>
</dbReference>
<protein>
    <submittedName>
        <fullName evidence="6">Serine proteinase inhibitor</fullName>
    </submittedName>
</protein>
<dbReference type="SUPFAM" id="SSF57362">
    <property type="entry name" value="BPTI-like"/>
    <property type="match status" value="4"/>
</dbReference>
<keyword evidence="4" id="KW-0732">Signal</keyword>
<keyword evidence="1" id="KW-0646">Protease inhibitor</keyword>
<sequence>MQPAVLVLFLGLVGLKTDGLRAKIPSACEIPEPEPRCRAFAPAWVYNETSKYCEKWSNANCYTKGKFKTEKECNTECRDRVLGICALALEEKECRRLDKRYAFNTTMRRCMLRQGCLSNHGGNNFVSLSKCNQACGEFTQDPCLETITRHTRCNRTSSALPGGNTWFRYNKDKQICEPFNYSSCDESRNRFWDEAECWNFCLKHVKERCKMPIIEGYKCSHKAYGQRIAYGFNQKTGRCERFVYKGCGGNRNQFLKKTHCWSAC</sequence>
<evidence type="ECO:0000256" key="3">
    <source>
        <dbReference type="ARBA" id="ARBA00023157"/>
    </source>
</evidence>
<dbReference type="GO" id="GO:0005615">
    <property type="term" value="C:extracellular space"/>
    <property type="evidence" value="ECO:0007669"/>
    <property type="project" value="TreeGrafter"/>
</dbReference>
<feature type="domain" description="BPTI/Kunitz inhibitor" evidence="5">
    <location>
        <begin position="209"/>
        <end position="264"/>
    </location>
</feature>
<feature type="chain" id="PRO_5003255141" evidence="4">
    <location>
        <begin position="23"/>
        <end position="264"/>
    </location>
</feature>
<dbReference type="PROSITE" id="PS50279">
    <property type="entry name" value="BPTI_KUNITZ_2"/>
    <property type="match status" value="4"/>
</dbReference>
<dbReference type="InterPro" id="IPR002223">
    <property type="entry name" value="Kunitz_BPTI"/>
</dbReference>
<feature type="domain" description="BPTI/Kunitz inhibitor" evidence="5">
    <location>
        <begin position="143"/>
        <end position="201"/>
    </location>
</feature>
<dbReference type="SMART" id="SM00131">
    <property type="entry name" value="KU"/>
    <property type="match status" value="3"/>
</dbReference>
<proteinExistence type="evidence at transcript level"/>
<dbReference type="EMBL" id="BK007143">
    <property type="protein sequence ID" value="DAA34172.1"/>
    <property type="molecule type" value="mRNA"/>
</dbReference>
<feature type="signal peptide" evidence="4">
    <location>
        <begin position="1"/>
        <end position="22"/>
    </location>
</feature>
<feature type="domain" description="BPTI/Kunitz inhibitor" evidence="5">
    <location>
        <begin position="85"/>
        <end position="135"/>
    </location>
</feature>
<dbReference type="Pfam" id="PF00014">
    <property type="entry name" value="Kunitz_BPTI"/>
    <property type="match status" value="3"/>
</dbReference>
<organism evidence="6">
    <name type="scientific">Amblyomma variegatum</name>
    <name type="common">Tropical bont tick</name>
    <dbReference type="NCBI Taxonomy" id="34610"/>
    <lineage>
        <taxon>Eukaryota</taxon>
        <taxon>Metazoa</taxon>
        <taxon>Ecdysozoa</taxon>
        <taxon>Arthropoda</taxon>
        <taxon>Chelicerata</taxon>
        <taxon>Arachnida</taxon>
        <taxon>Acari</taxon>
        <taxon>Parasitiformes</taxon>
        <taxon>Ixodida</taxon>
        <taxon>Ixodoidea</taxon>
        <taxon>Ixodidae</taxon>
        <taxon>Amblyomminae</taxon>
        <taxon>Amblyomma</taxon>
    </lineage>
</organism>
<reference evidence="6" key="1">
    <citation type="journal article" date="2011" name="BMC Genomics">
        <title>A further insight into the sialome of the tropical bont tick, Amblyomma variegatum.</title>
        <authorList>
            <person name="Ribeiro J.M."/>
            <person name="Anderson J.M."/>
            <person name="Manoukis N.C."/>
            <person name="Meng Z."/>
            <person name="Francishetti I.M."/>
        </authorList>
    </citation>
    <scope>NUCLEOTIDE SEQUENCE</scope>
    <source>
        <strain evidence="6">Amb_var-163</strain>
        <tissue evidence="6">Salivary gland</tissue>
    </source>
</reference>
<dbReference type="CDD" id="cd00109">
    <property type="entry name" value="Kunitz-type"/>
    <property type="match status" value="1"/>
</dbReference>
<dbReference type="Gene3D" id="4.10.410.10">
    <property type="entry name" value="Pancreatic trypsin inhibitor Kunitz domain"/>
    <property type="match status" value="4"/>
</dbReference>
<dbReference type="PROSITE" id="PS00280">
    <property type="entry name" value="BPTI_KUNITZ_1"/>
    <property type="match status" value="1"/>
</dbReference>
<evidence type="ECO:0000259" key="5">
    <source>
        <dbReference type="PROSITE" id="PS50279"/>
    </source>
</evidence>
<evidence type="ECO:0000256" key="2">
    <source>
        <dbReference type="ARBA" id="ARBA00022900"/>
    </source>
</evidence>
<dbReference type="PANTHER" id="PTHR10083">
    <property type="entry name" value="KUNITZ-TYPE PROTEASE INHIBITOR-RELATED"/>
    <property type="match status" value="1"/>
</dbReference>
<name>F0J8E2_AMBVA</name>
<dbReference type="PRINTS" id="PR00759">
    <property type="entry name" value="BASICPTASE"/>
</dbReference>
<evidence type="ECO:0000256" key="4">
    <source>
        <dbReference type="SAM" id="SignalP"/>
    </source>
</evidence>
<dbReference type="InterPro" id="IPR036880">
    <property type="entry name" value="Kunitz_BPTI_sf"/>
</dbReference>
<feature type="non-terminal residue" evidence="6">
    <location>
        <position position="264"/>
    </location>
</feature>
<keyword evidence="2" id="KW-0722">Serine protease inhibitor</keyword>
<dbReference type="GO" id="GO:0004867">
    <property type="term" value="F:serine-type endopeptidase inhibitor activity"/>
    <property type="evidence" value="ECO:0007669"/>
    <property type="project" value="UniProtKB-KW"/>
</dbReference>
<dbReference type="InterPro" id="IPR020901">
    <property type="entry name" value="Prtase_inh_Kunz-CS"/>
</dbReference>
<dbReference type="AlphaFoldDB" id="F0J8E2"/>
<evidence type="ECO:0000256" key="1">
    <source>
        <dbReference type="ARBA" id="ARBA00022690"/>
    </source>
</evidence>